<keyword evidence="4" id="KW-0012">Acyltransferase</keyword>
<accession>A0A6P8QV51</accession>
<feature type="domain" description="N-acetyltransferase" evidence="5">
    <location>
        <begin position="30"/>
        <end position="165"/>
    </location>
</feature>
<dbReference type="CTD" id="64841"/>
<dbReference type="SUPFAM" id="SSF55729">
    <property type="entry name" value="Acyl-CoA N-acyltransferases (Nat)"/>
    <property type="match status" value="1"/>
</dbReference>
<evidence type="ECO:0000256" key="1">
    <source>
        <dbReference type="ARBA" id="ARBA00004832"/>
    </source>
</evidence>
<dbReference type="EC" id="2.3.1.4" evidence="4"/>
<dbReference type="InterPro" id="IPR016181">
    <property type="entry name" value="Acyl_CoA_acyltransferase"/>
</dbReference>
<evidence type="ECO:0000256" key="3">
    <source>
        <dbReference type="ARBA" id="ARBA00048964"/>
    </source>
</evidence>
<keyword evidence="6" id="KW-1185">Reference proteome</keyword>
<comment type="pathway">
    <text evidence="1 4">Nucleotide-sugar biosynthesis; UDP-N-acetyl-alpha-D-glucosamine biosynthesis; N-acetyl-alpha-D-glucosamine 1-phosphate from alpha-D-glucosamine 6-phosphate (route I): step 1/2.</text>
</comment>
<evidence type="ECO:0000313" key="6">
    <source>
        <dbReference type="Proteomes" id="UP000515159"/>
    </source>
</evidence>
<dbReference type="CDD" id="cd04301">
    <property type="entry name" value="NAT_SF"/>
    <property type="match status" value="1"/>
</dbReference>
<dbReference type="Pfam" id="PF00583">
    <property type="entry name" value="Acetyltransf_1"/>
    <property type="match status" value="1"/>
</dbReference>
<dbReference type="UniPathway" id="UPA00113">
    <property type="reaction ID" value="UER00529"/>
</dbReference>
<comment type="catalytic activity">
    <reaction evidence="3 4">
        <text>D-glucosamine 6-phosphate + acetyl-CoA = N-acetyl-D-glucosamine 6-phosphate + CoA + H(+)</text>
        <dbReference type="Rhea" id="RHEA:10292"/>
        <dbReference type="ChEBI" id="CHEBI:15378"/>
        <dbReference type="ChEBI" id="CHEBI:57287"/>
        <dbReference type="ChEBI" id="CHEBI:57288"/>
        <dbReference type="ChEBI" id="CHEBI:57513"/>
        <dbReference type="ChEBI" id="CHEBI:58725"/>
        <dbReference type="EC" id="2.3.1.4"/>
    </reaction>
</comment>
<dbReference type="InterPro" id="IPR039143">
    <property type="entry name" value="GNPNAT1-like"/>
</dbReference>
<dbReference type="PANTHER" id="PTHR13355">
    <property type="entry name" value="GLUCOSAMINE 6-PHOSPHATE N-ACETYLTRANSFERASE"/>
    <property type="match status" value="1"/>
</dbReference>
<dbReference type="PANTHER" id="PTHR13355:SF11">
    <property type="entry name" value="GLUCOSAMINE 6-PHOSPHATE N-ACETYLTRANSFERASE"/>
    <property type="match status" value="1"/>
</dbReference>
<gene>
    <name evidence="7" type="primary">GNPNAT1</name>
</gene>
<dbReference type="Proteomes" id="UP000515159">
    <property type="component" value="Chromosome 3"/>
</dbReference>
<name>A0A6P8QV51_GEOSA</name>
<dbReference type="Gene3D" id="3.40.630.30">
    <property type="match status" value="1"/>
</dbReference>
<protein>
    <recommendedName>
        <fullName evidence="4">Glucosamine 6-phosphate N-acetyltransferase</fullName>
        <ecNumber evidence="4">2.3.1.4</ecNumber>
    </recommendedName>
</protein>
<evidence type="ECO:0000259" key="5">
    <source>
        <dbReference type="PROSITE" id="PS51186"/>
    </source>
</evidence>
<comment type="subunit">
    <text evidence="4">Homodimer.</text>
</comment>
<dbReference type="GO" id="GO:0004343">
    <property type="term" value="F:glucosamine 6-phosphate N-acetyltransferase activity"/>
    <property type="evidence" value="ECO:0007669"/>
    <property type="project" value="UniProtKB-UniRule"/>
</dbReference>
<dbReference type="RefSeq" id="XP_033791493.1">
    <property type="nucleotide sequence ID" value="XM_033935602.1"/>
</dbReference>
<keyword evidence="4" id="KW-0808">Transferase</keyword>
<dbReference type="InterPro" id="IPR000182">
    <property type="entry name" value="GNAT_dom"/>
</dbReference>
<dbReference type="PROSITE" id="PS51186">
    <property type="entry name" value="GNAT"/>
    <property type="match status" value="1"/>
</dbReference>
<sequence length="165" mass="18939">MPIMPDDMPLFDPRLLQELDWSQNATLFSPALSPENPGDGLIMRPLCTADWSKEKFDHMKKTGDYYITVVEDTYLGQIVATGTLIIEHKFIHACSKRGRIEEVVVSDECRGKQLGKLLVSALTLLSKKLDCYKITLECKPQNVAFYEKFGYSSSEETYMQKRFWD</sequence>
<evidence type="ECO:0000313" key="7">
    <source>
        <dbReference type="RefSeq" id="XP_033791493.1"/>
    </source>
</evidence>
<dbReference type="GeneID" id="117356424"/>
<proteinExistence type="inferred from homology"/>
<reference evidence="7" key="1">
    <citation type="submission" date="2025-08" db="UniProtKB">
        <authorList>
            <consortium name="RefSeq"/>
        </authorList>
    </citation>
    <scope>IDENTIFICATION</scope>
</reference>
<dbReference type="GO" id="GO:0006048">
    <property type="term" value="P:UDP-N-acetylglucosamine biosynthetic process"/>
    <property type="evidence" value="ECO:0007669"/>
    <property type="project" value="UniProtKB-UniRule"/>
</dbReference>
<evidence type="ECO:0000256" key="2">
    <source>
        <dbReference type="ARBA" id="ARBA00006048"/>
    </source>
</evidence>
<dbReference type="AlphaFoldDB" id="A0A6P8QV51"/>
<comment type="similarity">
    <text evidence="2 4">Belongs to the acetyltransferase family. GNA1 subfamily.</text>
</comment>
<organism evidence="6 7">
    <name type="scientific">Geotrypetes seraphini</name>
    <name type="common">Gaboon caecilian</name>
    <name type="synonym">Caecilia seraphini</name>
    <dbReference type="NCBI Taxonomy" id="260995"/>
    <lineage>
        <taxon>Eukaryota</taxon>
        <taxon>Metazoa</taxon>
        <taxon>Chordata</taxon>
        <taxon>Craniata</taxon>
        <taxon>Vertebrata</taxon>
        <taxon>Euteleostomi</taxon>
        <taxon>Amphibia</taxon>
        <taxon>Gymnophiona</taxon>
        <taxon>Geotrypetes</taxon>
    </lineage>
</organism>
<evidence type="ECO:0000256" key="4">
    <source>
        <dbReference type="RuleBase" id="RU365086"/>
    </source>
</evidence>